<keyword evidence="3" id="KW-0274">FAD</keyword>
<gene>
    <name evidence="7" type="ORF">CE91St30_24200</name>
</gene>
<feature type="domain" description="FAD-dependent oxidoreductase 2 FAD-binding" evidence="6">
    <location>
        <begin position="69"/>
        <end position="518"/>
    </location>
</feature>
<organism evidence="7 8">
    <name type="scientific">Raoultibacter timonensis</name>
    <dbReference type="NCBI Taxonomy" id="1907662"/>
    <lineage>
        <taxon>Bacteria</taxon>
        <taxon>Bacillati</taxon>
        <taxon>Actinomycetota</taxon>
        <taxon>Coriobacteriia</taxon>
        <taxon>Eggerthellales</taxon>
        <taxon>Eggerthellaceae</taxon>
        <taxon>Raoultibacter</taxon>
    </lineage>
</organism>
<accession>A0ABN6MGG8</accession>
<dbReference type="PANTHER" id="PTHR43400">
    <property type="entry name" value="FUMARATE REDUCTASE"/>
    <property type="match status" value="1"/>
</dbReference>
<dbReference type="SUPFAM" id="SSF56425">
    <property type="entry name" value="Succinate dehydrogenase/fumarate reductase flavoprotein, catalytic domain"/>
    <property type="match status" value="1"/>
</dbReference>
<reference evidence="7 8" key="1">
    <citation type="submission" date="2022-01" db="EMBL/GenBank/DDBJ databases">
        <title>Novel bile acid biosynthetic pathways are enriched in the microbiome of centenarians.</title>
        <authorList>
            <person name="Sato Y."/>
            <person name="Atarashi K."/>
            <person name="Plichta R.D."/>
            <person name="Arai Y."/>
            <person name="Sasajima S."/>
            <person name="Kearney M.S."/>
            <person name="Suda W."/>
            <person name="Takeshita K."/>
            <person name="Sasaki T."/>
            <person name="Okamoto S."/>
            <person name="Skelly N.A."/>
            <person name="Okamura Y."/>
            <person name="Vlamakis H."/>
            <person name="Li Y."/>
            <person name="Tanoue T."/>
            <person name="Takei H."/>
            <person name="Nittono H."/>
            <person name="Narushima S."/>
            <person name="Irie J."/>
            <person name="Itoh H."/>
            <person name="Moriya K."/>
            <person name="Sugiura Y."/>
            <person name="Suematsu M."/>
            <person name="Moritoki N."/>
            <person name="Shibata S."/>
            <person name="Littman R.D."/>
            <person name="Fischbach A.M."/>
            <person name="Uwamino Y."/>
            <person name="Inoue T."/>
            <person name="Honda A."/>
            <person name="Hattori M."/>
            <person name="Murai T."/>
            <person name="Xavier J.R."/>
            <person name="Hirose N."/>
            <person name="Honda K."/>
        </authorList>
    </citation>
    <scope>NUCLEOTIDE SEQUENCE [LARGE SCALE GENOMIC DNA]</scope>
    <source>
        <strain evidence="7 8">CE91-St30</strain>
    </source>
</reference>
<dbReference type="Gene3D" id="3.50.50.60">
    <property type="entry name" value="FAD/NAD(P)-binding domain"/>
    <property type="match status" value="1"/>
</dbReference>
<evidence type="ECO:0000256" key="1">
    <source>
        <dbReference type="ARBA" id="ARBA00001974"/>
    </source>
</evidence>
<evidence type="ECO:0000313" key="8">
    <source>
        <dbReference type="Proteomes" id="UP001320544"/>
    </source>
</evidence>
<dbReference type="Gene3D" id="3.90.700.10">
    <property type="entry name" value="Succinate dehydrogenase/fumarate reductase flavoprotein, catalytic domain"/>
    <property type="match status" value="1"/>
</dbReference>
<sequence>MELDRRSFIKGGVALGGAAALAGLAGCASPAQSASENGGTEQRPEAAKDYKAKPEPISDDQIAETLEADIVVVGAGNAGAVAAATASEEGASVIVLQKIESVYSHGFVFTAIGSKMQKDMGYDVNGWEIVGDMNRETGCNLGKWEVLGNWVNYSGNLADWIVERFGETKYGPFIIEEPVAPSEHWNRSYQTTFIPVGEMIGTGTMMTLATELVNDAVERGNTEVRYNTPAVQLRQDESGRVTGVIGQTEAGEYILCNAKKGVILAAGGYECNPEMRAEYLQQADGLDSAYTRPDVTTGDGILMGMWAGGQIQRSPHCSNIHYDPSLRFHTLQGTTIPFLRVNAEGVRFSNEDVSYDEVWAQDVRQPDQMHFQIFDDNYMEDLPNMGTGMTQYGDWTMIVPDGVENGWVYKADTIEDLAEQMGVPADAFAATVKRYNELAEGDYDYEPDFGKLGYKVKPIAKAPFYAIPRHASVLTTLSGLEVNADMQVLGEDGKPIEGLYAAGNNSGNFFGGVYQKMSTPGMSVGRAFLTGRVAAWRACGITD</sequence>
<dbReference type="Pfam" id="PF10518">
    <property type="entry name" value="TAT_signal"/>
    <property type="match status" value="1"/>
</dbReference>
<dbReference type="Proteomes" id="UP001320544">
    <property type="component" value="Chromosome"/>
</dbReference>
<dbReference type="PROSITE" id="PS51257">
    <property type="entry name" value="PROKAR_LIPOPROTEIN"/>
    <property type="match status" value="1"/>
</dbReference>
<dbReference type="Pfam" id="PF00890">
    <property type="entry name" value="FAD_binding_2"/>
    <property type="match status" value="1"/>
</dbReference>
<proteinExistence type="predicted"/>
<dbReference type="InterPro" id="IPR003953">
    <property type="entry name" value="FAD-dep_OxRdtase_2_FAD-bd"/>
</dbReference>
<evidence type="ECO:0000256" key="5">
    <source>
        <dbReference type="SAM" id="MobiDB-lite"/>
    </source>
</evidence>
<feature type="compositionally biased region" description="Basic and acidic residues" evidence="5">
    <location>
        <begin position="42"/>
        <end position="56"/>
    </location>
</feature>
<dbReference type="SUPFAM" id="SSF51905">
    <property type="entry name" value="FAD/NAD(P)-binding domain"/>
    <property type="match status" value="1"/>
</dbReference>
<dbReference type="RefSeq" id="WP_244386233.1">
    <property type="nucleotide sequence ID" value="NZ_AP025564.1"/>
</dbReference>
<dbReference type="InterPro" id="IPR027477">
    <property type="entry name" value="Succ_DH/fumarate_Rdtase_cat_sf"/>
</dbReference>
<evidence type="ECO:0000256" key="4">
    <source>
        <dbReference type="ARBA" id="ARBA00023002"/>
    </source>
</evidence>
<evidence type="ECO:0000313" key="7">
    <source>
        <dbReference type="EMBL" id="BDE97087.1"/>
    </source>
</evidence>
<evidence type="ECO:0000256" key="3">
    <source>
        <dbReference type="ARBA" id="ARBA00022827"/>
    </source>
</evidence>
<dbReference type="PANTHER" id="PTHR43400:SF10">
    <property type="entry name" value="3-OXOSTEROID 1-DEHYDROGENASE"/>
    <property type="match status" value="1"/>
</dbReference>
<evidence type="ECO:0000259" key="6">
    <source>
        <dbReference type="Pfam" id="PF00890"/>
    </source>
</evidence>
<dbReference type="PRINTS" id="PR00411">
    <property type="entry name" value="PNDRDTASEI"/>
</dbReference>
<comment type="cofactor">
    <cofactor evidence="1">
        <name>FAD</name>
        <dbReference type="ChEBI" id="CHEBI:57692"/>
    </cofactor>
</comment>
<feature type="compositionally biased region" description="Polar residues" evidence="5">
    <location>
        <begin position="30"/>
        <end position="40"/>
    </location>
</feature>
<feature type="region of interest" description="Disordered" evidence="5">
    <location>
        <begin position="29"/>
        <end position="56"/>
    </location>
</feature>
<evidence type="ECO:0000256" key="2">
    <source>
        <dbReference type="ARBA" id="ARBA00022630"/>
    </source>
</evidence>
<protein>
    <submittedName>
        <fullName evidence="7">FAD-binding dehydrogenase</fullName>
    </submittedName>
</protein>
<dbReference type="PROSITE" id="PS51318">
    <property type="entry name" value="TAT"/>
    <property type="match status" value="1"/>
</dbReference>
<name>A0ABN6MGG8_9ACTN</name>
<dbReference type="EMBL" id="AP025564">
    <property type="protein sequence ID" value="BDE97087.1"/>
    <property type="molecule type" value="Genomic_DNA"/>
</dbReference>
<keyword evidence="4" id="KW-0560">Oxidoreductase</keyword>
<keyword evidence="8" id="KW-1185">Reference proteome</keyword>
<dbReference type="InterPro" id="IPR006311">
    <property type="entry name" value="TAT_signal"/>
</dbReference>
<keyword evidence="2" id="KW-0285">Flavoprotein</keyword>
<dbReference type="InterPro" id="IPR019546">
    <property type="entry name" value="TAT_signal_bac_arc"/>
</dbReference>
<dbReference type="InterPro" id="IPR050315">
    <property type="entry name" value="FAD-oxidoreductase_2"/>
</dbReference>
<dbReference type="InterPro" id="IPR036188">
    <property type="entry name" value="FAD/NAD-bd_sf"/>
</dbReference>